<gene>
    <name evidence="7" type="ORF">CHC_T00008071001</name>
</gene>
<organism evidence="7 8">
    <name type="scientific">Chondrus crispus</name>
    <name type="common">Carrageen Irish moss</name>
    <name type="synonym">Polymorpha crispa</name>
    <dbReference type="NCBI Taxonomy" id="2769"/>
    <lineage>
        <taxon>Eukaryota</taxon>
        <taxon>Rhodophyta</taxon>
        <taxon>Florideophyceae</taxon>
        <taxon>Rhodymeniophycidae</taxon>
        <taxon>Gigartinales</taxon>
        <taxon>Gigartinaceae</taxon>
        <taxon>Chondrus</taxon>
    </lineage>
</organism>
<dbReference type="PANTHER" id="PTHR10887">
    <property type="entry name" value="DNA2/NAM7 HELICASE FAMILY"/>
    <property type="match status" value="1"/>
</dbReference>
<keyword evidence="3 4" id="KW-0862">Zinc</keyword>
<name>R7Q2S9_CHOCR</name>
<dbReference type="InterPro" id="IPR027417">
    <property type="entry name" value="P-loop_NTPase"/>
</dbReference>
<keyword evidence="1 4" id="KW-0479">Metal-binding</keyword>
<dbReference type="GeneID" id="17319718"/>
<dbReference type="KEGG" id="ccp:CHC_T00008071001"/>
<evidence type="ECO:0000313" key="8">
    <source>
        <dbReference type="Proteomes" id="UP000012073"/>
    </source>
</evidence>
<dbReference type="EMBL" id="HG001477">
    <property type="protein sequence ID" value="CDF32339.1"/>
    <property type="molecule type" value="Genomic_DNA"/>
</dbReference>
<evidence type="ECO:0000313" key="7">
    <source>
        <dbReference type="EMBL" id="CDF32339.1"/>
    </source>
</evidence>
<evidence type="ECO:0000256" key="5">
    <source>
        <dbReference type="SAM" id="MobiDB-lite"/>
    </source>
</evidence>
<keyword evidence="8" id="KW-1185">Reference proteome</keyword>
<dbReference type="CDD" id="cd18808">
    <property type="entry name" value="SF1_C_Upf1"/>
    <property type="match status" value="1"/>
</dbReference>
<evidence type="ECO:0000256" key="4">
    <source>
        <dbReference type="PROSITE-ProRule" id="PRU00723"/>
    </source>
</evidence>
<feature type="zinc finger region" description="C3H1-type" evidence="4">
    <location>
        <begin position="83"/>
        <end position="111"/>
    </location>
</feature>
<dbReference type="PROSITE" id="PS00518">
    <property type="entry name" value="ZF_RING_1"/>
    <property type="match status" value="1"/>
</dbReference>
<dbReference type="GO" id="GO:0031380">
    <property type="term" value="C:nuclear RNA-directed RNA polymerase complex"/>
    <property type="evidence" value="ECO:0007669"/>
    <property type="project" value="TreeGrafter"/>
</dbReference>
<dbReference type="Pfam" id="PF13087">
    <property type="entry name" value="AAA_12"/>
    <property type="match status" value="1"/>
</dbReference>
<dbReference type="SMART" id="SM00356">
    <property type="entry name" value="ZnF_C3H1"/>
    <property type="match status" value="2"/>
</dbReference>
<dbReference type="InterPro" id="IPR000571">
    <property type="entry name" value="Znf_CCCH"/>
</dbReference>
<dbReference type="GO" id="GO:0031048">
    <property type="term" value="P:regulatory ncRNA-mediated heterochromatin formation"/>
    <property type="evidence" value="ECO:0007669"/>
    <property type="project" value="TreeGrafter"/>
</dbReference>
<dbReference type="PROSITE" id="PS50103">
    <property type="entry name" value="ZF_C3H1"/>
    <property type="match status" value="2"/>
</dbReference>
<dbReference type="Pfam" id="PF00642">
    <property type="entry name" value="zf-CCCH"/>
    <property type="match status" value="1"/>
</dbReference>
<dbReference type="Gramene" id="CDF32339">
    <property type="protein sequence ID" value="CDF32339"/>
    <property type="gene ID" value="CHC_T00008071001"/>
</dbReference>
<evidence type="ECO:0000256" key="2">
    <source>
        <dbReference type="ARBA" id="ARBA00022771"/>
    </source>
</evidence>
<dbReference type="InterPro" id="IPR041679">
    <property type="entry name" value="DNA2/NAM7-like_C"/>
</dbReference>
<reference evidence="8" key="1">
    <citation type="journal article" date="2013" name="Proc. Natl. Acad. Sci. U.S.A.">
        <title>Genome structure and metabolic features in the red seaweed Chondrus crispus shed light on evolution of the Archaeplastida.</title>
        <authorList>
            <person name="Collen J."/>
            <person name="Porcel B."/>
            <person name="Carre W."/>
            <person name="Ball S.G."/>
            <person name="Chaparro C."/>
            <person name="Tonon T."/>
            <person name="Barbeyron T."/>
            <person name="Michel G."/>
            <person name="Noel B."/>
            <person name="Valentin K."/>
            <person name="Elias M."/>
            <person name="Artiguenave F."/>
            <person name="Arun A."/>
            <person name="Aury J.M."/>
            <person name="Barbosa-Neto J.F."/>
            <person name="Bothwell J.H."/>
            <person name="Bouget F.Y."/>
            <person name="Brillet L."/>
            <person name="Cabello-Hurtado F."/>
            <person name="Capella-Gutierrez S."/>
            <person name="Charrier B."/>
            <person name="Cladiere L."/>
            <person name="Cock J.M."/>
            <person name="Coelho S.M."/>
            <person name="Colleoni C."/>
            <person name="Czjzek M."/>
            <person name="Da Silva C."/>
            <person name="Delage L."/>
            <person name="Denoeud F."/>
            <person name="Deschamps P."/>
            <person name="Dittami S.M."/>
            <person name="Gabaldon T."/>
            <person name="Gachon C.M."/>
            <person name="Groisillier A."/>
            <person name="Herve C."/>
            <person name="Jabbari K."/>
            <person name="Katinka M."/>
            <person name="Kloareg B."/>
            <person name="Kowalczyk N."/>
            <person name="Labadie K."/>
            <person name="Leblanc C."/>
            <person name="Lopez P.J."/>
            <person name="McLachlan D.H."/>
            <person name="Meslet-Cladiere L."/>
            <person name="Moustafa A."/>
            <person name="Nehr Z."/>
            <person name="Nyvall Collen P."/>
            <person name="Panaud O."/>
            <person name="Partensky F."/>
            <person name="Poulain J."/>
            <person name="Rensing S.A."/>
            <person name="Rousvoal S."/>
            <person name="Samson G."/>
            <person name="Symeonidi A."/>
            <person name="Weissenbach J."/>
            <person name="Zambounis A."/>
            <person name="Wincker P."/>
            <person name="Boyen C."/>
        </authorList>
    </citation>
    <scope>NUCLEOTIDE SEQUENCE [LARGE SCALE GENOMIC DNA]</scope>
    <source>
        <strain evidence="8">cv. Stackhouse</strain>
    </source>
</reference>
<evidence type="ECO:0000259" key="6">
    <source>
        <dbReference type="PROSITE" id="PS50103"/>
    </source>
</evidence>
<sequence>MPKKHTKRRDGTQEPSDLSPISGRGGFTHSRPASDVGDSGNGQSQQICYEFQSNGSCKVGDKCHYSHKVPNTRRENTNYASGSPQSPLCSSFMEKGSCCFGGRCKFSHANSPQGHQKARASPHHTSDTIVEFLNRVQKALSARHFRLDISKPRDLELWMQCWAVVGKGAQAHHACTLARAIMRFPATTILAPPPNDVLSVLFILVHSCAKQTQNARSLVETLEHVADVVENRLRSYPAEISLHERSDCEAKTQELRSISHGAILRSISDPSLATRGAILVTRLLPLLDGLACSYKRQITDDTDQDHGIAVEADDKTWSGWRTPTLAWLQKGEWLDAPHLIRSNDSVDHYIHTLRRLVTMLTFYWGAGAVFPKCQTRGQDDQSCRRPLCTVISNARKKKCRRRLSGGKICMRPAHWRCSRSGHDVACQRCLAEQQHKLTSNPGPRASTDVYDCLVERDTVRRDGVVYVLSQMKSRKPPSVSPNWKTTYRLKCSALVAVMRLRISGEPLSSQHALQWAEVVPVNQKSGSGKDFHERSKGRLALRLLNRADVSTLPRNEEGLERGAWVAVIDLQVLVPEVISVLSTITDVEFHSHLEQLLFSDVLIGSREIRTEPIVHTSIEQAIESALAISEIDLIKRLPENIRSDLSRSLVQLAKNANLYGTQLRALSASLSSPMHCTQGPPGTGKSYVGVVLVRALDVIRSYATKSGMSVGPIVVLSYKNRPLDQFLLDVMKAEGCHSSLVRGMIRCGKPEDGRLHQYCEGRNAVEIRAQETLSRRVASLRAVKGVLRSWRKVQDEFGESFTEQAERLKTLRTIEVKTSLAFGERVYDAVLVLAHALLLHGRVNAADSCNELNSATAYGLIQSLLRDDLSTLDLHHEGIEHLSSLNKGTEHWLTIGKSRMVFLLDNWLGGSNPPPRCVAPNDAGGCVMASTVLATPVEVRCEGITTKQKRCKTVGNASHGSTFFCNAHSAQKPTSVHNDGWCEGAVISTIGNNHRQAQVASAVSGYLSSSDEWNWNQSHSKRWSLVSEFLGGVIRSIDDLVVLAEDHVELARRELQEAAAYAFKKARLIGSTIVGATGRLKAIRASEPFAMVVEEACEVLEPTLVSVLAVRSLRKLELIRNHRQLPAYVQPCWFPTQVNFRSTKVSLLERLVQSGAGGGAGRTSHCTVLDEQRPMRPEVSALTNCEYEDVVNITDHACTLSQRISDCQFQPTIKRTWSSLKDKEPEPESSERDLWYGQGNAVPGLESAVFFWEIEGEEERTSVGLSRCNNKEAEFCAGLVRWLLQCGVAPAGITVITPYKGQKIKIVKKLRGIPGAVLGQPNGTKGARRNEVTVSTVDRYEGDENDVVILSLVCTRPDNLFTAIQNQITIEASRAPIGFYILGSSRAFGSNHQNGSAPLHWLRLLKDRECSHTNAGQGANEGIMGQPSRIGRKLDIRCPRHPDSSKEISTPSDFPAKREELASFCSKPCTFSLPWCSHLCQELCHSSSQRQHTSKCKMLVPRPCDTHSEISLHCCNVRQKQNMEAESLKDALSKFQCEVIVPYHRPECSHVLKISCHQYMGILDGSLKLKNCEKAVADYVHPVCGHRSLGPSCYRRRQWENEPPVCKVAVDHIRSCGCEVRQPCHDKMQECAMIEAPLCQEAVSRPRPRCSHLLSSRCYESMALQELWSQEGDEAVNCDPPVIRYGIIYGPSEADISQAYPSRFTRVFKECFVETKYLASCGHSSIVLCSKAFKLAVGTIDEPPCTEIVIFQSPICGHQIASQCYLRTACRALANTVFEEHVNLATGQVQRFAQERMLRAAPPLDPILNKLRNACSCSVVIARECGHETSAFSCSRIFASLKHKKFPSCNAPVVLKRPCGHPCTVSCHHRGNTLPVCSEYVDEVFKYPCGKSGHTLQPKTCHHLRLLQASTDIQCPLQVKAVRARCGHAFELPCHMEGKLRKKTPGSCLNAKISPRIVQEGADYCESALGVPACLERVSYRRMCGHIDSDVQCDIAFQWAEFPQEAPACRHEIAMKSPLCEHQLLIACNQKADILAADLWRGQPPERITLSMDDEVRTCPVVHEGVQLPALPALQTIALLRCGESTLLQRKCGHEKTVPCETIFTAMTSICEQLENVECAGCGQTSAQPCHELKKNPDGLRCNRVVKKKCSVCRINITPAPCYMEAVQCGSVVNANLQCGHEISWQCGDEDPRWKPLMKVCIVCTHKRWLDVHATVSLQKEVAAKASPRNEKTTILANAAENRLHGANSCDIFNINALLAVLRSRALENLPESWIMKCDRVQCIPVERLLQSYLRLLQQNIDNFAAAIRNGERERRLCAPPQFPSEDGAYDIIYCTRTSKEEPEDCFRSLMTRYGMGITGKILSEKSIVHESEKRRHNAPWSIFVGAVLRHQMLDDVEPFMAQVRSDCCQTEARKKALKQMQSCRAKGYDHISLKPMGEPFGRVFWTAGSVIPLYQVELQFHRRCEICMDNIPAFKAWGCPDDHFLCGECFGSYAKRAQEPGTLRRIVDQDGNLACPHDGCKRTYDILHLLRQRQDASEEELQPLQSELEKLKIATHAKRHVKAALDVQKMELEAEFKRIQQIQDLDERRAEILRLEIIDQILTLRCPNCRMAFIDFDGCFDLTCDGCMHHFCAWCISHFSRHDVHSHVAHCPKSPQQGAVYGQMEQFTRLHSVRRRQLVVQRLKGEVREVQKLTLARVRGELQDLNIHIKLDQLVTD</sequence>
<dbReference type="OrthoDB" id="2423195at2759"/>
<dbReference type="InterPro" id="IPR017907">
    <property type="entry name" value="Znf_RING_CS"/>
</dbReference>
<feature type="domain" description="C3H1-type" evidence="6">
    <location>
        <begin position="42"/>
        <end position="70"/>
    </location>
</feature>
<dbReference type="PANTHER" id="PTHR10887:SF341">
    <property type="entry name" value="NFX1-TYPE ZINC FINGER-CONTAINING PROTEIN 1"/>
    <property type="match status" value="1"/>
</dbReference>
<evidence type="ECO:0000256" key="1">
    <source>
        <dbReference type="ARBA" id="ARBA00022723"/>
    </source>
</evidence>
<feature type="zinc finger region" description="C3H1-type" evidence="4">
    <location>
        <begin position="42"/>
        <end position="70"/>
    </location>
</feature>
<dbReference type="InterPro" id="IPR047187">
    <property type="entry name" value="SF1_C_Upf1"/>
</dbReference>
<dbReference type="GO" id="GO:0008270">
    <property type="term" value="F:zinc ion binding"/>
    <property type="evidence" value="ECO:0007669"/>
    <property type="project" value="UniProtKB-KW"/>
</dbReference>
<dbReference type="InterPro" id="IPR045055">
    <property type="entry name" value="DNA2/NAM7-like"/>
</dbReference>
<dbReference type="Gene3D" id="4.10.1000.10">
    <property type="entry name" value="Zinc finger, CCCH-type"/>
    <property type="match status" value="1"/>
</dbReference>
<evidence type="ECO:0000256" key="3">
    <source>
        <dbReference type="ARBA" id="ARBA00022833"/>
    </source>
</evidence>
<dbReference type="RefSeq" id="XP_005712004.1">
    <property type="nucleotide sequence ID" value="XM_005711947.1"/>
</dbReference>
<dbReference type="SUPFAM" id="SSF52540">
    <property type="entry name" value="P-loop containing nucleoside triphosphate hydrolases"/>
    <property type="match status" value="1"/>
</dbReference>
<dbReference type="Proteomes" id="UP000012073">
    <property type="component" value="Unassembled WGS sequence"/>
</dbReference>
<dbReference type="Gene3D" id="3.40.50.300">
    <property type="entry name" value="P-loop containing nucleotide triphosphate hydrolases"/>
    <property type="match status" value="3"/>
</dbReference>
<keyword evidence="2 4" id="KW-0863">Zinc-finger</keyword>
<feature type="domain" description="C3H1-type" evidence="6">
    <location>
        <begin position="83"/>
        <end position="111"/>
    </location>
</feature>
<accession>R7Q2S9</accession>
<feature type="region of interest" description="Disordered" evidence="5">
    <location>
        <begin position="1"/>
        <end position="42"/>
    </location>
</feature>
<protein>
    <recommendedName>
        <fullName evidence="6">C3H1-type domain-containing protein</fullName>
    </recommendedName>
</protein>
<proteinExistence type="predicted"/>
<dbReference type="SUPFAM" id="SSF57850">
    <property type="entry name" value="RING/U-box"/>
    <property type="match status" value="1"/>
</dbReference>